<evidence type="ECO:0000313" key="1">
    <source>
        <dbReference type="EMBL" id="KKT81339.1"/>
    </source>
</evidence>
<dbReference type="Proteomes" id="UP000034595">
    <property type="component" value="Unassembled WGS sequence"/>
</dbReference>
<dbReference type="AlphaFoldDB" id="A0A0G1NAV5"/>
<sequence length="209" mass="23808">MFLTLALSLVLEIVGGPLANSPPDIKNLTPVLSKELEFRIDDYKTALVGRIVVYQNPDDPNEFVRVYYRQVAIISERAQEKNSSDAVNRNTNLSNLNYHLKEESETLGRVQQATDAFAYVQWRTIKDPRTGQDIRDGFFRSWLLEQNGNWTFAYGYNPDTSPFSEPSKDNPKKRINVGIQFTLIGAVHIVRIDQDDILVSVEEAADEKK</sequence>
<evidence type="ECO:0000313" key="2">
    <source>
        <dbReference type="Proteomes" id="UP000034595"/>
    </source>
</evidence>
<reference evidence="1 2" key="1">
    <citation type="journal article" date="2015" name="Nature">
        <title>rRNA introns, odd ribosomes, and small enigmatic genomes across a large radiation of phyla.</title>
        <authorList>
            <person name="Brown C.T."/>
            <person name="Hug L.A."/>
            <person name="Thomas B.C."/>
            <person name="Sharon I."/>
            <person name="Castelle C.J."/>
            <person name="Singh A."/>
            <person name="Wilkins M.J."/>
            <person name="Williams K.H."/>
            <person name="Banfield J.F."/>
        </authorList>
    </citation>
    <scope>NUCLEOTIDE SEQUENCE [LARGE SCALE GENOMIC DNA]</scope>
</reference>
<gene>
    <name evidence="1" type="ORF">UW78_C0012G0016</name>
</gene>
<accession>A0A0G1NAV5</accession>
<proteinExistence type="predicted"/>
<protein>
    <submittedName>
        <fullName evidence="1">Uncharacterized protein</fullName>
    </submittedName>
</protein>
<dbReference type="EMBL" id="LCJQ01000012">
    <property type="protein sequence ID" value="KKT81339.1"/>
    <property type="molecule type" value="Genomic_DNA"/>
</dbReference>
<comment type="caution">
    <text evidence="1">The sequence shown here is derived from an EMBL/GenBank/DDBJ whole genome shotgun (WGS) entry which is preliminary data.</text>
</comment>
<name>A0A0G1NAV5_9BACT</name>
<organism evidence="1 2">
    <name type="scientific">Candidatus Azambacteria bacterium GW2011_GWA1_44_9</name>
    <dbReference type="NCBI Taxonomy" id="1618610"/>
    <lineage>
        <taxon>Bacteria</taxon>
        <taxon>Candidatus Azamiibacteriota</taxon>
    </lineage>
</organism>